<evidence type="ECO:0000256" key="1">
    <source>
        <dbReference type="ARBA" id="ARBA00022679"/>
    </source>
</evidence>
<reference evidence="4" key="1">
    <citation type="journal article" date="2014" name="Int. J. Syst. Evol. Microbiol.">
        <title>Complete genome sequence of Corynebacterium casei LMG S-19264T (=DSM 44701T), isolated from a smear-ripened cheese.</title>
        <authorList>
            <consortium name="US DOE Joint Genome Institute (JGI-PGF)"/>
            <person name="Walter F."/>
            <person name="Albersmeier A."/>
            <person name="Kalinowski J."/>
            <person name="Ruckert C."/>
        </authorList>
    </citation>
    <scope>NUCLEOTIDE SEQUENCE</scope>
    <source>
        <strain evidence="4">JCM 3090</strain>
    </source>
</reference>
<dbReference type="Proteomes" id="UP000649739">
    <property type="component" value="Unassembled WGS sequence"/>
</dbReference>
<feature type="domain" description="Beta-ketoacyl-[acyl-carrier-protein] synthase III C-terminal" evidence="3">
    <location>
        <begin position="241"/>
        <end position="332"/>
    </location>
</feature>
<protein>
    <submittedName>
        <fullName evidence="4">3-oxoacyl-ACP synthase</fullName>
    </submittedName>
</protein>
<dbReference type="CDD" id="cd00827">
    <property type="entry name" value="init_cond_enzymes"/>
    <property type="match status" value="1"/>
</dbReference>
<dbReference type="EMBL" id="BMQB01000005">
    <property type="protein sequence ID" value="GGJ96675.1"/>
    <property type="molecule type" value="Genomic_DNA"/>
</dbReference>
<dbReference type="InterPro" id="IPR013747">
    <property type="entry name" value="ACP_syn_III_C"/>
</dbReference>
<dbReference type="InterPro" id="IPR016039">
    <property type="entry name" value="Thiolase-like"/>
</dbReference>
<evidence type="ECO:0000256" key="2">
    <source>
        <dbReference type="ARBA" id="ARBA00023315"/>
    </source>
</evidence>
<sequence length="341" mass="35557">MTALHVAGVGLYVPEPTPVAEVAASGAADWRTIRRTGLRSVAVAAESGPDLAVRAARAALAAAGRGPGDVDLVLHASTYFQGHDLWAPASYVQRRALGNACPSVGVGQLSNGGMAALELAASHLRAEPARHSVLITTGDRFCPPGFDRWHTDPGTVCGDGGTAAVLSRRGGFARLLGLVTVSDPELEELGRGADPFAAAALAARRPIDLDAHRPGLLRRYGMTALLDRIRAGQRRAYDGALAAAGVGAREIDRFVLPNLGLPRVRHQFLEPLDVPLERTAWEWGRTVGHLGAGDQFGGLAHLRRAGALRPGQLCALVGAGAGFAWSTAILRIEEAAAAGED</sequence>
<reference evidence="4" key="2">
    <citation type="submission" date="2020-09" db="EMBL/GenBank/DDBJ databases">
        <authorList>
            <person name="Sun Q."/>
            <person name="Ohkuma M."/>
        </authorList>
    </citation>
    <scope>NUCLEOTIDE SEQUENCE</scope>
    <source>
        <strain evidence="4">JCM 3090</strain>
    </source>
</reference>
<organism evidence="4 5">
    <name type="scientific">Pilimelia anulata</name>
    <dbReference type="NCBI Taxonomy" id="53371"/>
    <lineage>
        <taxon>Bacteria</taxon>
        <taxon>Bacillati</taxon>
        <taxon>Actinomycetota</taxon>
        <taxon>Actinomycetes</taxon>
        <taxon>Micromonosporales</taxon>
        <taxon>Micromonosporaceae</taxon>
        <taxon>Pilimelia</taxon>
    </lineage>
</organism>
<gene>
    <name evidence="4" type="primary">fabH</name>
    <name evidence="4" type="ORF">GCM10010123_28340</name>
</gene>
<evidence type="ECO:0000259" key="3">
    <source>
        <dbReference type="Pfam" id="PF08541"/>
    </source>
</evidence>
<dbReference type="PANTHER" id="PTHR34069:SF2">
    <property type="entry name" value="BETA-KETOACYL-[ACYL-CARRIER-PROTEIN] SYNTHASE III"/>
    <property type="match status" value="1"/>
</dbReference>
<evidence type="ECO:0000313" key="5">
    <source>
        <dbReference type="Proteomes" id="UP000649739"/>
    </source>
</evidence>
<proteinExistence type="predicted"/>
<name>A0A8J3B5C0_9ACTN</name>
<dbReference type="SUPFAM" id="SSF53901">
    <property type="entry name" value="Thiolase-like"/>
    <property type="match status" value="1"/>
</dbReference>
<dbReference type="GO" id="GO:0044550">
    <property type="term" value="P:secondary metabolite biosynthetic process"/>
    <property type="evidence" value="ECO:0007669"/>
    <property type="project" value="TreeGrafter"/>
</dbReference>
<dbReference type="Gene3D" id="3.40.47.10">
    <property type="match status" value="2"/>
</dbReference>
<dbReference type="PANTHER" id="PTHR34069">
    <property type="entry name" value="3-OXOACYL-[ACYL-CARRIER-PROTEIN] SYNTHASE 3"/>
    <property type="match status" value="1"/>
</dbReference>
<dbReference type="RefSeq" id="WP_189170664.1">
    <property type="nucleotide sequence ID" value="NZ_BMQB01000005.1"/>
</dbReference>
<keyword evidence="2" id="KW-0012">Acyltransferase</keyword>
<dbReference type="AlphaFoldDB" id="A0A8J3B5C0"/>
<keyword evidence="5" id="KW-1185">Reference proteome</keyword>
<evidence type="ECO:0000313" key="4">
    <source>
        <dbReference type="EMBL" id="GGJ96675.1"/>
    </source>
</evidence>
<dbReference type="Pfam" id="PF08541">
    <property type="entry name" value="ACP_syn_III_C"/>
    <property type="match status" value="1"/>
</dbReference>
<comment type="caution">
    <text evidence="4">The sequence shown here is derived from an EMBL/GenBank/DDBJ whole genome shotgun (WGS) entry which is preliminary data.</text>
</comment>
<keyword evidence="1" id="KW-0808">Transferase</keyword>
<accession>A0A8J3B5C0</accession>
<dbReference type="GO" id="GO:0016746">
    <property type="term" value="F:acyltransferase activity"/>
    <property type="evidence" value="ECO:0007669"/>
    <property type="project" value="UniProtKB-KW"/>
</dbReference>